<dbReference type="Proteomes" id="UP001177023">
    <property type="component" value="Unassembled WGS sequence"/>
</dbReference>
<dbReference type="FunFam" id="1.20.1540.10:FF:000016">
    <property type="entry name" value="Derlin"/>
    <property type="match status" value="1"/>
</dbReference>
<dbReference type="PANTHER" id="PTHR11009">
    <property type="entry name" value="DER1-LIKE PROTEIN, DERLIN"/>
    <property type="match status" value="1"/>
</dbReference>
<reference evidence="8" key="1">
    <citation type="submission" date="2023-06" db="EMBL/GenBank/DDBJ databases">
        <authorList>
            <person name="Delattre M."/>
        </authorList>
    </citation>
    <scope>NUCLEOTIDE SEQUENCE</scope>
    <source>
        <strain evidence="8">AF72</strain>
    </source>
</reference>
<keyword evidence="3 7" id="KW-0812">Transmembrane</keyword>
<gene>
    <name evidence="8" type="ORF">MSPICULIGERA_LOCUS19343</name>
</gene>
<evidence type="ECO:0000256" key="6">
    <source>
        <dbReference type="ARBA" id="ARBA00023136"/>
    </source>
</evidence>
<keyword evidence="9" id="KW-1185">Reference proteome</keyword>
<keyword evidence="6 7" id="KW-0472">Membrane</keyword>
<keyword evidence="5 7" id="KW-1133">Transmembrane helix</keyword>
<comment type="function">
    <text evidence="7">May be involved in the degradation of misfolded endoplasmic reticulum (ER) luminal proteins.</text>
</comment>
<comment type="subcellular location">
    <subcellularLocation>
        <location evidence="1 7">Endoplasmic reticulum membrane</location>
        <topology evidence="1 7">Multi-pass membrane protein</topology>
    </subcellularLocation>
</comment>
<comment type="caution">
    <text evidence="8">The sequence shown here is derived from an EMBL/GenBank/DDBJ whole genome shotgun (WGS) entry which is preliminary data.</text>
</comment>
<evidence type="ECO:0000256" key="4">
    <source>
        <dbReference type="ARBA" id="ARBA00022824"/>
    </source>
</evidence>
<keyword evidence="4 7" id="KW-0256">Endoplasmic reticulum</keyword>
<feature type="transmembrane region" description="Helical" evidence="7">
    <location>
        <begin position="96"/>
        <end position="129"/>
    </location>
</feature>
<feature type="transmembrane region" description="Helical" evidence="7">
    <location>
        <begin position="53"/>
        <end position="76"/>
    </location>
</feature>
<feature type="non-terminal residue" evidence="8">
    <location>
        <position position="1"/>
    </location>
</feature>
<evidence type="ECO:0000313" key="8">
    <source>
        <dbReference type="EMBL" id="CAJ0581176.1"/>
    </source>
</evidence>
<dbReference type="GO" id="GO:0005789">
    <property type="term" value="C:endoplasmic reticulum membrane"/>
    <property type="evidence" value="ECO:0007669"/>
    <property type="project" value="UniProtKB-SubCell"/>
</dbReference>
<dbReference type="EMBL" id="CATQJA010002662">
    <property type="protein sequence ID" value="CAJ0581176.1"/>
    <property type="molecule type" value="Genomic_DNA"/>
</dbReference>
<dbReference type="SUPFAM" id="SSF144091">
    <property type="entry name" value="Rhomboid-like"/>
    <property type="match status" value="1"/>
</dbReference>
<feature type="transmembrane region" description="Helical" evidence="7">
    <location>
        <begin position="141"/>
        <end position="162"/>
    </location>
</feature>
<dbReference type="InterPro" id="IPR035952">
    <property type="entry name" value="Rhomboid-like_sf"/>
</dbReference>
<protein>
    <recommendedName>
        <fullName evidence="7">Derlin</fullName>
    </recommendedName>
</protein>
<evidence type="ECO:0000256" key="1">
    <source>
        <dbReference type="ARBA" id="ARBA00004477"/>
    </source>
</evidence>
<dbReference type="InterPro" id="IPR007599">
    <property type="entry name" value="DER1"/>
</dbReference>
<proteinExistence type="inferred from homology"/>
<evidence type="ECO:0000256" key="2">
    <source>
        <dbReference type="ARBA" id="ARBA00008917"/>
    </source>
</evidence>
<dbReference type="GO" id="GO:0036503">
    <property type="term" value="P:ERAD pathway"/>
    <property type="evidence" value="ECO:0007669"/>
    <property type="project" value="UniProtKB-ARBA"/>
</dbReference>
<organism evidence="8 9">
    <name type="scientific">Mesorhabditis spiculigera</name>
    <dbReference type="NCBI Taxonomy" id="96644"/>
    <lineage>
        <taxon>Eukaryota</taxon>
        <taxon>Metazoa</taxon>
        <taxon>Ecdysozoa</taxon>
        <taxon>Nematoda</taxon>
        <taxon>Chromadorea</taxon>
        <taxon>Rhabditida</taxon>
        <taxon>Rhabditina</taxon>
        <taxon>Rhabditomorpha</taxon>
        <taxon>Rhabditoidea</taxon>
        <taxon>Rhabditidae</taxon>
        <taxon>Mesorhabditinae</taxon>
        <taxon>Mesorhabditis</taxon>
    </lineage>
</organism>
<feature type="transmembrane region" description="Helical" evidence="7">
    <location>
        <begin position="168"/>
        <end position="187"/>
    </location>
</feature>
<evidence type="ECO:0000256" key="3">
    <source>
        <dbReference type="ARBA" id="ARBA00022692"/>
    </source>
</evidence>
<sequence>MANLIELYTEMPPITRGYVTACVLSTLATQFDFLSPLQLYFNWELILYRYQFWRLFTSFCYFGPFGLNFFFNMVFIYRYCQMLEEGSFRGRRADFVFMFIFGGILMTMCGIFLQIQFHGHAFTMMLVYIWSRRNPHIRMNFFAALTFNAPYLPWVLLFFSVLLGNNALVDFIGIACGHLYFFLEDVFPHQPNGMRLLKTPALLQYIFDEPPLPYVPEEERPGGMNWGAPDLM</sequence>
<dbReference type="Pfam" id="PF04511">
    <property type="entry name" value="DER1"/>
    <property type="match status" value="1"/>
</dbReference>
<name>A0AA36GA53_9BILA</name>
<dbReference type="AlphaFoldDB" id="A0AA36GA53"/>
<evidence type="ECO:0000256" key="5">
    <source>
        <dbReference type="ARBA" id="ARBA00022989"/>
    </source>
</evidence>
<accession>A0AA36GA53</accession>
<evidence type="ECO:0000313" key="9">
    <source>
        <dbReference type="Proteomes" id="UP001177023"/>
    </source>
</evidence>
<feature type="transmembrane region" description="Helical" evidence="7">
    <location>
        <begin position="18"/>
        <end position="41"/>
    </location>
</feature>
<comment type="similarity">
    <text evidence="2 7">Belongs to the derlin family.</text>
</comment>
<evidence type="ECO:0000256" key="7">
    <source>
        <dbReference type="RuleBase" id="RU363059"/>
    </source>
</evidence>